<feature type="transmembrane region" description="Helical" evidence="1">
    <location>
        <begin position="65"/>
        <end position="89"/>
    </location>
</feature>
<protein>
    <submittedName>
        <fullName evidence="2">Predicted small integral membrane protein</fullName>
    </submittedName>
</protein>
<name>A0A1H0WU76_9BURK</name>
<keyword evidence="1" id="KW-1133">Transmembrane helix</keyword>
<dbReference type="RefSeq" id="WP_092840398.1">
    <property type="nucleotide sequence ID" value="NZ_CP028290.1"/>
</dbReference>
<sequence length="163" mass="17778">MAAVRTSKALLVLLVALFCLLVGYNNIVDYGSNFEFTRHVLLMDTTFPGNRLMGRAISSPLLHNAAYWLIIAGELLAGALCLAGAVALFRQLCGAPPAFARAKTLAVCGLTLGLVVWFFGFMTVAGEWFLMWQSPQWNGVESAFRFIVCIGLVLIYVAQQENA</sequence>
<dbReference type="Proteomes" id="UP000199317">
    <property type="component" value="Unassembled WGS sequence"/>
</dbReference>
<feature type="transmembrane region" description="Helical" evidence="1">
    <location>
        <begin position="142"/>
        <end position="158"/>
    </location>
</feature>
<dbReference type="Pfam" id="PF09933">
    <property type="entry name" value="DUF2165"/>
    <property type="match status" value="1"/>
</dbReference>
<accession>A0A1H0WU76</accession>
<gene>
    <name evidence="2" type="ORF">SAMN04489708_1618</name>
</gene>
<dbReference type="InterPro" id="IPR018681">
    <property type="entry name" value="DUF2165_transmembrane"/>
</dbReference>
<reference evidence="3" key="1">
    <citation type="submission" date="2016-10" db="EMBL/GenBank/DDBJ databases">
        <authorList>
            <person name="Varghese N."/>
            <person name="Submissions S."/>
        </authorList>
    </citation>
    <scope>NUCLEOTIDE SEQUENCE [LARGE SCALE GENOMIC DNA]</scope>
    <source>
        <strain evidence="3">DSM 17101</strain>
    </source>
</reference>
<proteinExistence type="predicted"/>
<evidence type="ECO:0000313" key="3">
    <source>
        <dbReference type="Proteomes" id="UP000199317"/>
    </source>
</evidence>
<evidence type="ECO:0000313" key="2">
    <source>
        <dbReference type="EMBL" id="SDP94291.1"/>
    </source>
</evidence>
<dbReference type="AlphaFoldDB" id="A0A1H0WU76"/>
<keyword evidence="1" id="KW-0812">Transmembrane</keyword>
<evidence type="ECO:0000256" key="1">
    <source>
        <dbReference type="SAM" id="Phobius"/>
    </source>
</evidence>
<dbReference type="OrthoDB" id="7618855at2"/>
<organism evidence="2 3">
    <name type="scientific">Paracidovorax cattleyae</name>
    <dbReference type="NCBI Taxonomy" id="80868"/>
    <lineage>
        <taxon>Bacteria</taxon>
        <taxon>Pseudomonadati</taxon>
        <taxon>Pseudomonadota</taxon>
        <taxon>Betaproteobacteria</taxon>
        <taxon>Burkholderiales</taxon>
        <taxon>Comamonadaceae</taxon>
        <taxon>Paracidovorax</taxon>
    </lineage>
</organism>
<keyword evidence="3" id="KW-1185">Reference proteome</keyword>
<dbReference type="EMBL" id="FNJL01000061">
    <property type="protein sequence ID" value="SDP94291.1"/>
    <property type="molecule type" value="Genomic_DNA"/>
</dbReference>
<feature type="transmembrane region" description="Helical" evidence="1">
    <location>
        <begin position="110"/>
        <end position="130"/>
    </location>
</feature>
<keyword evidence="1" id="KW-0472">Membrane</keyword>